<dbReference type="PANTHER" id="PTHR39168">
    <property type="entry name" value="TRANSCRIPTIONAL REGULATOR-RELATED"/>
    <property type="match status" value="1"/>
</dbReference>
<dbReference type="AlphaFoldDB" id="W1INV1"/>
<dbReference type="GO" id="GO:0032791">
    <property type="term" value="F:lead ion binding"/>
    <property type="evidence" value="ECO:0007669"/>
    <property type="project" value="TreeGrafter"/>
</dbReference>
<evidence type="ECO:0000313" key="2">
    <source>
        <dbReference type="EMBL" id="CDL79498.1"/>
    </source>
</evidence>
<dbReference type="InterPro" id="IPR036388">
    <property type="entry name" value="WH-like_DNA-bd_sf"/>
</dbReference>
<feature type="domain" description="HTH arsR-type" evidence="1">
    <location>
        <begin position="1"/>
        <end position="97"/>
    </location>
</feature>
<dbReference type="InterPro" id="IPR036390">
    <property type="entry name" value="WH_DNA-bd_sf"/>
</dbReference>
<dbReference type="Gene3D" id="1.10.10.10">
    <property type="entry name" value="Winged helix-like DNA-binding domain superfamily/Winged helix DNA-binding domain"/>
    <property type="match status" value="1"/>
</dbReference>
<dbReference type="GO" id="GO:0010288">
    <property type="term" value="P:response to lead ion"/>
    <property type="evidence" value="ECO:0007669"/>
    <property type="project" value="TreeGrafter"/>
</dbReference>
<dbReference type="CDD" id="cd00090">
    <property type="entry name" value="HTH_ARSR"/>
    <property type="match status" value="1"/>
</dbReference>
<evidence type="ECO:0000259" key="1">
    <source>
        <dbReference type="PROSITE" id="PS50987"/>
    </source>
</evidence>
<dbReference type="GO" id="GO:0003677">
    <property type="term" value="F:DNA binding"/>
    <property type="evidence" value="ECO:0007669"/>
    <property type="project" value="TreeGrafter"/>
</dbReference>
<dbReference type="PROSITE" id="PS50987">
    <property type="entry name" value="HTH_ARSR_2"/>
    <property type="match status" value="1"/>
</dbReference>
<comment type="caution">
    <text evidence="2">The sequence shown here is derived from an EMBL/GenBank/DDBJ whole genome shotgun (WGS) entry which is preliminary data.</text>
</comment>
<reference evidence="2 3" key="1">
    <citation type="submission" date="2013-11" db="EMBL/GenBank/DDBJ databases">
        <title>Draft genome sequence and annotation of the entomopathogenic bacterium, Xenorhabdus cabanillasi strain JM26.</title>
        <authorList>
            <person name="Gualtieri M."/>
            <person name="Ogier J.C."/>
            <person name="Pages S."/>
            <person name="Givaudan A."/>
            <person name="Gaudriault S."/>
        </authorList>
    </citation>
    <scope>NUCLEOTIDE SEQUENCE [LARGE SCALE GENOMIC DNA]</scope>
    <source>
        <strain evidence="2 3">JM26</strain>
    </source>
</reference>
<dbReference type="GO" id="GO:0046686">
    <property type="term" value="P:response to cadmium ion"/>
    <property type="evidence" value="ECO:0007669"/>
    <property type="project" value="TreeGrafter"/>
</dbReference>
<dbReference type="OrthoDB" id="9797716at2"/>
<dbReference type="Pfam" id="PF01022">
    <property type="entry name" value="HTH_5"/>
    <property type="match status" value="1"/>
</dbReference>
<dbReference type="GO" id="GO:0003700">
    <property type="term" value="F:DNA-binding transcription factor activity"/>
    <property type="evidence" value="ECO:0007669"/>
    <property type="project" value="InterPro"/>
</dbReference>
<gene>
    <name evidence="2" type="ORF">XCR1_1160011</name>
</gene>
<dbReference type="RefSeq" id="WP_038259963.1">
    <property type="nucleotide sequence ID" value="NZ_CAWLVK010000020.1"/>
</dbReference>
<proteinExistence type="predicted"/>
<dbReference type="GO" id="GO:0097063">
    <property type="term" value="F:cadmium ion sensor activity"/>
    <property type="evidence" value="ECO:0007669"/>
    <property type="project" value="TreeGrafter"/>
</dbReference>
<dbReference type="PANTHER" id="PTHR39168:SF1">
    <property type="entry name" value="TRANSCRIPTIONAL REGULATORY PROTEIN"/>
    <property type="match status" value="1"/>
</dbReference>
<dbReference type="Proteomes" id="UP000019197">
    <property type="component" value="Unassembled WGS sequence"/>
</dbReference>
<name>W1INV1_9GAMM</name>
<dbReference type="SUPFAM" id="SSF46785">
    <property type="entry name" value="Winged helix' DNA-binding domain"/>
    <property type="match status" value="1"/>
</dbReference>
<organism evidence="2 3">
    <name type="scientific">Xenorhabdus cabanillasii JM26</name>
    <dbReference type="NCBI Taxonomy" id="1427517"/>
    <lineage>
        <taxon>Bacteria</taxon>
        <taxon>Pseudomonadati</taxon>
        <taxon>Pseudomonadota</taxon>
        <taxon>Gammaproteobacteria</taxon>
        <taxon>Enterobacterales</taxon>
        <taxon>Morganellaceae</taxon>
        <taxon>Xenorhabdus</taxon>
    </lineage>
</organism>
<sequence>MNEFNLEKRVSAIAALLADRTRTRILFLMMDGRAYTATELSAIADVVPSTMSAHLSRLVEQNLVICIKQGRFRYFKIYSEDVAVLLESMMCFANSEDISTIKISTPKSLRFFRTCYDHMAGEVAVKIHNSLLSNLWITDDYKLTPQGKEFLFSLGVCCDMETVSRRKFACACLDWSERYFHLSGFLGASLLKTFLQKKWAVRQLDSRELKLTAQGKRVIQQRFGVGI</sequence>
<dbReference type="EMBL" id="CBXE010000020">
    <property type="protein sequence ID" value="CDL79498.1"/>
    <property type="molecule type" value="Genomic_DNA"/>
</dbReference>
<dbReference type="InterPro" id="IPR011991">
    <property type="entry name" value="ArsR-like_HTH"/>
</dbReference>
<dbReference type="InterPro" id="IPR001845">
    <property type="entry name" value="HTH_ArsR_DNA-bd_dom"/>
</dbReference>
<dbReference type="InterPro" id="IPR052543">
    <property type="entry name" value="HTH_Metal-responsive_Reg"/>
</dbReference>
<dbReference type="SMART" id="SM00418">
    <property type="entry name" value="HTH_ARSR"/>
    <property type="match status" value="1"/>
</dbReference>
<protein>
    <submittedName>
        <fullName evidence="2">Transcriptional regulator</fullName>
    </submittedName>
</protein>
<accession>W1INV1</accession>
<evidence type="ECO:0000313" key="3">
    <source>
        <dbReference type="Proteomes" id="UP000019197"/>
    </source>
</evidence>